<keyword evidence="3" id="KW-1185">Reference proteome</keyword>
<name>A0A2T2ZUH1_9PEZI</name>
<evidence type="ECO:0000313" key="3">
    <source>
        <dbReference type="Proteomes" id="UP000241462"/>
    </source>
</evidence>
<feature type="region of interest" description="Disordered" evidence="1">
    <location>
        <begin position="149"/>
        <end position="192"/>
    </location>
</feature>
<reference evidence="2 3" key="1">
    <citation type="journal article" date="2018" name="Mycol. Prog.">
        <title>Coniella lustricola, a new species from submerged detritus.</title>
        <authorList>
            <person name="Raudabaugh D.B."/>
            <person name="Iturriaga T."/>
            <person name="Carver A."/>
            <person name="Mondo S."/>
            <person name="Pangilinan J."/>
            <person name="Lipzen A."/>
            <person name="He G."/>
            <person name="Amirebrahimi M."/>
            <person name="Grigoriev I.V."/>
            <person name="Miller A.N."/>
        </authorList>
    </citation>
    <scope>NUCLEOTIDE SEQUENCE [LARGE SCALE GENOMIC DNA]</scope>
    <source>
        <strain evidence="2 3">B22-T-1</strain>
    </source>
</reference>
<dbReference type="Proteomes" id="UP000241462">
    <property type="component" value="Unassembled WGS sequence"/>
</dbReference>
<dbReference type="InParanoid" id="A0A2T2ZUH1"/>
<feature type="compositionally biased region" description="Basic and acidic residues" evidence="1">
    <location>
        <begin position="157"/>
        <end position="177"/>
    </location>
</feature>
<proteinExistence type="predicted"/>
<feature type="compositionally biased region" description="Polar residues" evidence="1">
    <location>
        <begin position="180"/>
        <end position="192"/>
    </location>
</feature>
<accession>A0A2T2ZUH1</accession>
<organism evidence="2 3">
    <name type="scientific">Coniella lustricola</name>
    <dbReference type="NCBI Taxonomy" id="2025994"/>
    <lineage>
        <taxon>Eukaryota</taxon>
        <taxon>Fungi</taxon>
        <taxon>Dikarya</taxon>
        <taxon>Ascomycota</taxon>
        <taxon>Pezizomycotina</taxon>
        <taxon>Sordariomycetes</taxon>
        <taxon>Sordariomycetidae</taxon>
        <taxon>Diaporthales</taxon>
        <taxon>Schizoparmaceae</taxon>
        <taxon>Coniella</taxon>
    </lineage>
</organism>
<protein>
    <submittedName>
        <fullName evidence="2">Uncharacterized protein</fullName>
    </submittedName>
</protein>
<evidence type="ECO:0000256" key="1">
    <source>
        <dbReference type="SAM" id="MobiDB-lite"/>
    </source>
</evidence>
<dbReference type="EMBL" id="KZ678675">
    <property type="protein sequence ID" value="PSR77067.1"/>
    <property type="molecule type" value="Genomic_DNA"/>
</dbReference>
<evidence type="ECO:0000313" key="2">
    <source>
        <dbReference type="EMBL" id="PSR77067.1"/>
    </source>
</evidence>
<gene>
    <name evidence="2" type="ORF">BD289DRAFT_160655</name>
</gene>
<sequence length="351" mass="39585">MRLISFLLDSIPAFTCRLVYPPLASTCQYAFLQHALLSSSPVQFHYFASLSIFPAVLLLATWLSAAVSIEPKTPDFATIPCKPPWPPVHSLTANYPSSSSFQTFRILLLWPTNLRPDFPFCLCCGLDLSVAWSINCHIRQLVRLPFPPAKTRKGKKGNKEEKKKVNQRGTKERESRPTIHFQSPESSSYYTADSRGTTKYTKAAFFASLNLLGVLCTISVTRGVHRVQSSLVRRSAHRSTAAAHRTAQHNPTQRQAATYIRRGLASCALVFCFLRASSTESLTQTDSPQHLSELTAQDGVRWVRNEREREKKSPKEWAIWCSRFRNQLRYSVARLAATAARHHLLHAAESR</sequence>
<dbReference type="AlphaFoldDB" id="A0A2T2ZUH1"/>